<feature type="transmembrane region" description="Helical" evidence="1">
    <location>
        <begin position="339"/>
        <end position="357"/>
    </location>
</feature>
<keyword evidence="1" id="KW-0472">Membrane</keyword>
<organism evidence="2 3">
    <name type="scientific">Metabacillus litoralis</name>
    <dbReference type="NCBI Taxonomy" id="152268"/>
    <lineage>
        <taxon>Bacteria</taxon>
        <taxon>Bacillati</taxon>
        <taxon>Bacillota</taxon>
        <taxon>Bacilli</taxon>
        <taxon>Bacillales</taxon>
        <taxon>Bacillaceae</taxon>
        <taxon>Metabacillus</taxon>
    </lineage>
</organism>
<dbReference type="Pfam" id="PF05145">
    <property type="entry name" value="AbrB"/>
    <property type="match status" value="1"/>
</dbReference>
<feature type="transmembrane region" description="Helical" evidence="1">
    <location>
        <begin position="63"/>
        <end position="84"/>
    </location>
</feature>
<accession>A0A179T2B2</accession>
<dbReference type="PANTHER" id="PTHR38457">
    <property type="entry name" value="REGULATOR ABRB-RELATED"/>
    <property type="match status" value="1"/>
</dbReference>
<evidence type="ECO:0008006" key="4">
    <source>
        <dbReference type="Google" id="ProtNLM"/>
    </source>
</evidence>
<feature type="transmembrane region" description="Helical" evidence="1">
    <location>
        <begin position="200"/>
        <end position="221"/>
    </location>
</feature>
<dbReference type="PIRSF" id="PIRSF038991">
    <property type="entry name" value="Protein_AbrB"/>
    <property type="match status" value="1"/>
</dbReference>
<feature type="transmembrane region" description="Helical" evidence="1">
    <location>
        <begin position="248"/>
        <end position="267"/>
    </location>
</feature>
<feature type="transmembrane region" description="Helical" evidence="1">
    <location>
        <begin position="279"/>
        <end position="301"/>
    </location>
</feature>
<dbReference type="InterPro" id="IPR007820">
    <property type="entry name" value="AbrB_fam"/>
</dbReference>
<feature type="transmembrane region" description="Helical" evidence="1">
    <location>
        <begin position="161"/>
        <end position="179"/>
    </location>
</feature>
<evidence type="ECO:0000256" key="1">
    <source>
        <dbReference type="SAM" id="Phobius"/>
    </source>
</evidence>
<dbReference type="RefSeq" id="WP_083964576.1">
    <property type="nucleotide sequence ID" value="NZ_LWSG01000012.1"/>
</dbReference>
<dbReference type="InterPro" id="IPR017516">
    <property type="entry name" value="AbrB_dup"/>
</dbReference>
<dbReference type="OrthoDB" id="5460360at2"/>
<reference evidence="3" key="1">
    <citation type="submission" date="2016-04" db="EMBL/GenBank/DDBJ databases">
        <authorList>
            <person name="Lyu Z."/>
            <person name="Lyu W."/>
        </authorList>
    </citation>
    <scope>NUCLEOTIDE SEQUENCE [LARGE SCALE GENOMIC DNA]</scope>
    <source>
        <strain evidence="3">C44</strain>
    </source>
</reference>
<dbReference type="Proteomes" id="UP000078534">
    <property type="component" value="Unassembled WGS sequence"/>
</dbReference>
<protein>
    <recommendedName>
        <fullName evidence="4">AbrB family transcriptional regulator</fullName>
    </recommendedName>
</protein>
<evidence type="ECO:0000313" key="3">
    <source>
        <dbReference type="Proteomes" id="UP000078534"/>
    </source>
</evidence>
<dbReference type="AlphaFoldDB" id="A0A179T2B2"/>
<dbReference type="PANTHER" id="PTHR38457:SF1">
    <property type="entry name" value="REGULATOR ABRB-RELATED"/>
    <property type="match status" value="1"/>
</dbReference>
<dbReference type="STRING" id="152268.A6K24_03525"/>
<dbReference type="NCBIfam" id="TIGR03082">
    <property type="entry name" value="Gneg_AbrB_dup"/>
    <property type="match status" value="2"/>
</dbReference>
<feature type="transmembrane region" description="Helical" evidence="1">
    <location>
        <begin position="96"/>
        <end position="117"/>
    </location>
</feature>
<sequence>MTFSSITKLTTRRKQIQFQFYETLLIGIMGGVLFTLLHLPLAWMLGPLTVVFSWKLLSNRDLFWPVSFRNGGQMLLGYSMGLSFTIESARQIVHQLPSMAIITILMVGFGVVLSYFVSRITGINHPSAVMGTTPGGLSQMVVLSEDIKGAEPTIVTFMQTIRMLTVIFIVPTLSIHALSSESTGKKVSSIDMNAQMENGNFIEFTLIILIVLLVTSIALRIKCPTPWIIGPLLTSAILSISGFETPHLPSIFTVIAQLCLGVYLGLGIKVNMLGNWRKLLPLSFITGILIVGFALVLAYGLHILYPITMTTAFLCIAPGGLPEMGVTAHTVQADVSMVAAYQLFRVFFILFIVPIFLRRIFGMHDDVQKTVNTV</sequence>
<comment type="caution">
    <text evidence="2">The sequence shown here is derived from an EMBL/GenBank/DDBJ whole genome shotgun (WGS) entry which is preliminary data.</text>
</comment>
<keyword evidence="1" id="KW-0812">Transmembrane</keyword>
<dbReference type="GO" id="GO:0016020">
    <property type="term" value="C:membrane"/>
    <property type="evidence" value="ECO:0007669"/>
    <property type="project" value="InterPro"/>
</dbReference>
<dbReference type="EMBL" id="LWSG01000012">
    <property type="protein sequence ID" value="OAS86592.1"/>
    <property type="molecule type" value="Genomic_DNA"/>
</dbReference>
<evidence type="ECO:0000313" key="2">
    <source>
        <dbReference type="EMBL" id="OAS86592.1"/>
    </source>
</evidence>
<name>A0A179T2B2_9BACI</name>
<dbReference type="GO" id="GO:0010468">
    <property type="term" value="P:regulation of gene expression"/>
    <property type="evidence" value="ECO:0007669"/>
    <property type="project" value="InterPro"/>
</dbReference>
<proteinExistence type="predicted"/>
<keyword evidence="3" id="KW-1185">Reference proteome</keyword>
<keyword evidence="1" id="KW-1133">Transmembrane helix</keyword>
<gene>
    <name evidence="2" type="ORF">A6K24_03525</name>
</gene>
<feature type="transmembrane region" description="Helical" evidence="1">
    <location>
        <begin position="20"/>
        <end position="43"/>
    </location>
</feature>